<reference evidence="1" key="2">
    <citation type="submission" date="2018-05" db="EMBL/GenBank/DDBJ databases">
        <title>OpunRS2 (Oryza punctata Reference Sequence Version 2).</title>
        <authorList>
            <person name="Zhang J."/>
            <person name="Kudrna D."/>
            <person name="Lee S."/>
            <person name="Talag J."/>
            <person name="Welchert J."/>
            <person name="Wing R.A."/>
        </authorList>
    </citation>
    <scope>NUCLEOTIDE SEQUENCE [LARGE SCALE GENOMIC DNA]</scope>
</reference>
<dbReference type="SUPFAM" id="SSF52058">
    <property type="entry name" value="L domain-like"/>
    <property type="match status" value="1"/>
</dbReference>
<dbReference type="Proteomes" id="UP000026962">
    <property type="component" value="Chromosome 9"/>
</dbReference>
<accession>A0A0E0LZ34</accession>
<evidence type="ECO:0000313" key="2">
    <source>
        <dbReference type="Proteomes" id="UP000026962"/>
    </source>
</evidence>
<dbReference type="Gramene" id="OPUNC09G02750.2">
    <property type="protein sequence ID" value="OPUNC09G02750.2"/>
    <property type="gene ID" value="OPUNC09G02750"/>
</dbReference>
<keyword evidence="2" id="KW-1185">Reference proteome</keyword>
<dbReference type="EnsemblPlants" id="OPUNC09G02750.2">
    <property type="protein sequence ID" value="OPUNC09G02750.2"/>
    <property type="gene ID" value="OPUNC09G02750"/>
</dbReference>
<dbReference type="InterPro" id="IPR032675">
    <property type="entry name" value="LRR_dom_sf"/>
</dbReference>
<organism evidence="1">
    <name type="scientific">Oryza punctata</name>
    <name type="common">Red rice</name>
    <dbReference type="NCBI Taxonomy" id="4537"/>
    <lineage>
        <taxon>Eukaryota</taxon>
        <taxon>Viridiplantae</taxon>
        <taxon>Streptophyta</taxon>
        <taxon>Embryophyta</taxon>
        <taxon>Tracheophyta</taxon>
        <taxon>Spermatophyta</taxon>
        <taxon>Magnoliopsida</taxon>
        <taxon>Liliopsida</taxon>
        <taxon>Poales</taxon>
        <taxon>Poaceae</taxon>
        <taxon>BOP clade</taxon>
        <taxon>Oryzoideae</taxon>
        <taxon>Oryzeae</taxon>
        <taxon>Oryzinae</taxon>
        <taxon>Oryza</taxon>
    </lineage>
</organism>
<evidence type="ECO:0008006" key="3">
    <source>
        <dbReference type="Google" id="ProtNLM"/>
    </source>
</evidence>
<proteinExistence type="predicted"/>
<sequence length="199" mass="23100">MKVKDEYIKPLWTSITRMPYLSMLTIISYAKEEVLNLEMLHTLPNLDYLYLKGKLQGGVLPPIFASLTELQDLRMGWSRMQTDPMPSFSHMLNLVQLHLYRVYEGQMMTFRGGRFPKLKKLYLADMEQLSAIEMEAGTMQTINYVKLIGLRSMLAVPSGFQYLPSLQEMVLLDMPEEFMERLRGQDSVYIQLIVRCNTG</sequence>
<name>A0A0E0LZ34_ORYPU</name>
<dbReference type="HOGENOM" id="CLU_117880_0_0_1"/>
<dbReference type="AlphaFoldDB" id="A0A0E0LZ34"/>
<dbReference type="Gene3D" id="3.80.10.10">
    <property type="entry name" value="Ribonuclease Inhibitor"/>
    <property type="match status" value="1"/>
</dbReference>
<reference evidence="1" key="1">
    <citation type="submission" date="2015-04" db="UniProtKB">
        <authorList>
            <consortium name="EnsemblPlants"/>
        </authorList>
    </citation>
    <scope>IDENTIFICATION</scope>
</reference>
<protein>
    <recommendedName>
        <fullName evidence="3">NB-ARC domain-containing protein</fullName>
    </recommendedName>
</protein>
<evidence type="ECO:0000313" key="1">
    <source>
        <dbReference type="EnsemblPlants" id="OPUNC09G02750.2"/>
    </source>
</evidence>